<keyword evidence="15" id="KW-0804">Transcription</keyword>
<evidence type="ECO:0000256" key="17">
    <source>
        <dbReference type="ARBA" id="ARBA00023329"/>
    </source>
</evidence>
<evidence type="ECO:0000313" key="21">
    <source>
        <dbReference type="EMBL" id="KAK7485607.1"/>
    </source>
</evidence>
<sequence>MADQGGWSTDAEAFSDIGTDLLNSAEFDTSTFAGVEDIDIIRYINGELPQSTELFDTPLLQDSAGDVQLGLGTSLGGASVVKQEPDLSFPSFGNTQADLVSPTTDLMSPHFSQTALKSLLDLPESTLEGVKQEGQADTVRNGGFIADAELDPAVALLNSPALKTLLELNDGGRTAQLAQLQPLTTSAVGTQVAPKPQQVQPVAPAQVQVVNSQPVQVAPSPAPAQNVGQVSLQQLQQLLLQSQLIKIAGTENSTHAPEIATTTVTLSSPTPTAVTQKPTPISSTVTSSPMQTIVANGNTILTTSIPVQVVDGDKMPINRLSSTPKMKGKGEKRTAHNAIEKRYRLSINDKIVELKDLVAGTEAKLNKSAILRKAIDYIHYLQNSNNRLKQENMALRMAAKKQNLEEMLKSIPVSDTTDVSMIALTPPRSDTSPMSSPPQSDSSAPNSPLFDDMEDSVSMQEDTGAFSLGQGMMDRSRIALCVFMFGILAFNPFNMLFASQLQAGDSGVHHGRTLLATDEMTATPGWSEWLSSWLFPKVFLWLLNAVVVGLVLAKVLVYGEPVTRKNTNESVVYWRHRRQAEVDMERGDYSAAGQQFRQCLQALGRPLPTSTSDAVSGILWQMFRQLLHRLYLGRWLAARAGSLRSSKIQAVEVKESARDASLVYHRLNQLHLTGHLTGGRLWGLNLALCAVNMGETAKDTLPRWMLAEIYATSALQAKAALPASMQFLARYFLSRARRVCARGGDQVPPNIQWLLHPEGHSFFVNGKPVDTSTHSILSCSGSKVDPLAKVTQAFREHLLERSMFSLVSPQDQFGKIKPADAMQYTQLLLECSCMSGNGTPSTPSFGVSSSPEIDEVARWWAAVVSVAYYWLIGDDDNAARNYLLLDVFPPKLQASDDPLPRAVYLAYKARKSVMVQSDAGRGRMMLRQCDRAGRLLRESLKLIYPEEERNTVKSIQLLLCDWLLTTRTDLWEMSQAGERGDKPASQMELIAFQQDLGSLRKLSQINKAALPKVFLHEATARMMAGANPARTQQLLDRSIRRRPHRSNSTGEAEFCPQTLMVGQKIFSVAVTQGGCVRSSCLFHANGIEQFSVLAGVFAFTTGRNLL</sequence>
<dbReference type="GO" id="GO:0012507">
    <property type="term" value="C:ER to Golgi transport vesicle membrane"/>
    <property type="evidence" value="ECO:0007669"/>
    <property type="project" value="UniProtKB-SubCell"/>
</dbReference>
<keyword evidence="16" id="KW-0539">Nucleus</keyword>
<dbReference type="GO" id="GO:0003677">
    <property type="term" value="F:DNA binding"/>
    <property type="evidence" value="ECO:0007669"/>
    <property type="project" value="UniProtKB-KW"/>
</dbReference>
<evidence type="ECO:0000256" key="13">
    <source>
        <dbReference type="ARBA" id="ARBA00023136"/>
    </source>
</evidence>
<dbReference type="CDD" id="cd18921">
    <property type="entry name" value="bHLHzip_SREBP1"/>
    <property type="match status" value="1"/>
</dbReference>
<dbReference type="FunFam" id="4.10.280.10:FF:000016">
    <property type="entry name" value="Sterol regulatory element-binding transcription factor 1"/>
    <property type="match status" value="1"/>
</dbReference>
<accession>A0ABD0KEY4</accession>
<evidence type="ECO:0000256" key="15">
    <source>
        <dbReference type="ARBA" id="ARBA00023163"/>
    </source>
</evidence>
<evidence type="ECO:0000256" key="9">
    <source>
        <dbReference type="ARBA" id="ARBA00023015"/>
    </source>
</evidence>
<dbReference type="Proteomes" id="UP001519460">
    <property type="component" value="Unassembled WGS sequence"/>
</dbReference>
<comment type="subcellular location">
    <subcellularLocation>
        <location evidence="4">Cytoplasmic vesicle</location>
        <location evidence="4">COPII-coated vesicle membrane</location>
        <topology evidence="4">Multi-pass membrane protein</topology>
    </subcellularLocation>
    <subcellularLocation>
        <location evidence="3">Endoplasmic reticulum membrane</location>
        <topology evidence="3">Multi-pass membrane protein</topology>
    </subcellularLocation>
    <subcellularLocation>
        <location evidence="2">Golgi apparatus membrane</location>
    </subcellularLocation>
    <subcellularLocation>
        <location evidence="1">Nucleus</location>
    </subcellularLocation>
</comment>
<feature type="region of interest" description="Disordered" evidence="19">
    <location>
        <begin position="267"/>
        <end position="286"/>
    </location>
</feature>
<name>A0ABD0KEY4_9CAEN</name>
<feature type="domain" description="BHLH" evidence="20">
    <location>
        <begin position="331"/>
        <end position="381"/>
    </location>
</feature>
<evidence type="ECO:0000256" key="7">
    <source>
        <dbReference type="ARBA" id="ARBA00022824"/>
    </source>
</evidence>
<reference evidence="21 22" key="1">
    <citation type="journal article" date="2023" name="Sci. Data">
        <title>Genome assembly of the Korean intertidal mud-creeper Batillaria attramentaria.</title>
        <authorList>
            <person name="Patra A.K."/>
            <person name="Ho P.T."/>
            <person name="Jun S."/>
            <person name="Lee S.J."/>
            <person name="Kim Y."/>
            <person name="Won Y.J."/>
        </authorList>
    </citation>
    <scope>NUCLEOTIDE SEQUENCE [LARGE SCALE GENOMIC DNA]</scope>
    <source>
        <strain evidence="21">Wonlab-2016</strain>
    </source>
</reference>
<organism evidence="21 22">
    <name type="scientific">Batillaria attramentaria</name>
    <dbReference type="NCBI Taxonomy" id="370345"/>
    <lineage>
        <taxon>Eukaryota</taxon>
        <taxon>Metazoa</taxon>
        <taxon>Spiralia</taxon>
        <taxon>Lophotrochozoa</taxon>
        <taxon>Mollusca</taxon>
        <taxon>Gastropoda</taxon>
        <taxon>Caenogastropoda</taxon>
        <taxon>Sorbeoconcha</taxon>
        <taxon>Cerithioidea</taxon>
        <taxon>Batillariidae</taxon>
        <taxon>Batillaria</taxon>
    </lineage>
</organism>
<dbReference type="Gene3D" id="4.10.280.10">
    <property type="entry name" value="Helix-loop-helix DNA-binding domain"/>
    <property type="match status" value="1"/>
</dbReference>
<dbReference type="SUPFAM" id="SSF47459">
    <property type="entry name" value="HLH, helix-loop-helix DNA-binding domain"/>
    <property type="match status" value="1"/>
</dbReference>
<dbReference type="PANTHER" id="PTHR46062">
    <property type="entry name" value="STEROL REGULATORY ELEMENT-BINDING PROTEIN"/>
    <property type="match status" value="1"/>
</dbReference>
<keyword evidence="7" id="KW-0256">Endoplasmic reticulum</keyword>
<dbReference type="GO" id="GO:0008203">
    <property type="term" value="P:cholesterol metabolic process"/>
    <property type="evidence" value="ECO:0007669"/>
    <property type="project" value="UniProtKB-KW"/>
</dbReference>
<feature type="compositionally biased region" description="Low complexity" evidence="19">
    <location>
        <begin position="429"/>
        <end position="448"/>
    </location>
</feature>
<evidence type="ECO:0000256" key="10">
    <source>
        <dbReference type="ARBA" id="ARBA00023034"/>
    </source>
</evidence>
<evidence type="ECO:0000256" key="12">
    <source>
        <dbReference type="ARBA" id="ARBA00023125"/>
    </source>
</evidence>
<keyword evidence="14" id="KW-0010">Activator</keyword>
<keyword evidence="5" id="KW-0753">Steroid metabolism</keyword>
<evidence type="ECO:0000256" key="4">
    <source>
        <dbReference type="ARBA" id="ARBA00004557"/>
    </source>
</evidence>
<dbReference type="AlphaFoldDB" id="A0ABD0KEY4"/>
<evidence type="ECO:0000256" key="5">
    <source>
        <dbReference type="ARBA" id="ARBA00022548"/>
    </source>
</evidence>
<dbReference type="GO" id="GO:0005634">
    <property type="term" value="C:nucleus"/>
    <property type="evidence" value="ECO:0007669"/>
    <property type="project" value="UniProtKB-SubCell"/>
</dbReference>
<dbReference type="GO" id="GO:0000139">
    <property type="term" value="C:Golgi membrane"/>
    <property type="evidence" value="ECO:0007669"/>
    <property type="project" value="UniProtKB-SubCell"/>
</dbReference>
<dbReference type="InterPro" id="IPR036638">
    <property type="entry name" value="HLH_DNA-bd_sf"/>
</dbReference>
<keyword evidence="9" id="KW-0805">Transcription regulation</keyword>
<evidence type="ECO:0000256" key="19">
    <source>
        <dbReference type="SAM" id="MobiDB-lite"/>
    </source>
</evidence>
<protein>
    <recommendedName>
        <fullName evidence="20">BHLH domain-containing protein</fullName>
    </recommendedName>
</protein>
<keyword evidence="11" id="KW-0443">Lipid metabolism</keyword>
<proteinExistence type="inferred from homology"/>
<dbReference type="EMBL" id="JACVVK020000192">
    <property type="protein sequence ID" value="KAK7485607.1"/>
    <property type="molecule type" value="Genomic_DNA"/>
</dbReference>
<dbReference type="InterPro" id="IPR011598">
    <property type="entry name" value="bHLH_dom"/>
</dbReference>
<evidence type="ECO:0000256" key="6">
    <source>
        <dbReference type="ARBA" id="ARBA00022692"/>
    </source>
</evidence>
<dbReference type="PROSITE" id="PS50888">
    <property type="entry name" value="BHLH"/>
    <property type="match status" value="1"/>
</dbReference>
<dbReference type="Pfam" id="PF00010">
    <property type="entry name" value="HLH"/>
    <property type="match status" value="1"/>
</dbReference>
<comment type="caution">
    <text evidence="21">The sequence shown here is derived from an EMBL/GenBank/DDBJ whole genome shotgun (WGS) entry which is preliminary data.</text>
</comment>
<keyword evidence="8" id="KW-1133">Transmembrane helix</keyword>
<keyword evidence="12" id="KW-0238">DNA-binding</keyword>
<evidence type="ECO:0000256" key="8">
    <source>
        <dbReference type="ARBA" id="ARBA00022989"/>
    </source>
</evidence>
<evidence type="ECO:0000259" key="20">
    <source>
        <dbReference type="PROSITE" id="PS50888"/>
    </source>
</evidence>
<evidence type="ECO:0000256" key="18">
    <source>
        <dbReference type="ARBA" id="ARBA00038460"/>
    </source>
</evidence>
<evidence type="ECO:0000256" key="11">
    <source>
        <dbReference type="ARBA" id="ARBA00023098"/>
    </source>
</evidence>
<evidence type="ECO:0000256" key="14">
    <source>
        <dbReference type="ARBA" id="ARBA00023159"/>
    </source>
</evidence>
<keyword evidence="17" id="KW-0968">Cytoplasmic vesicle</keyword>
<dbReference type="GO" id="GO:0005789">
    <property type="term" value="C:endoplasmic reticulum membrane"/>
    <property type="evidence" value="ECO:0007669"/>
    <property type="project" value="UniProtKB-SubCell"/>
</dbReference>
<keyword evidence="13" id="KW-0472">Membrane</keyword>
<evidence type="ECO:0000256" key="3">
    <source>
        <dbReference type="ARBA" id="ARBA00004477"/>
    </source>
</evidence>
<keyword evidence="5" id="KW-0153">Cholesterol metabolism</keyword>
<evidence type="ECO:0000256" key="2">
    <source>
        <dbReference type="ARBA" id="ARBA00004394"/>
    </source>
</evidence>
<keyword evidence="22" id="KW-1185">Reference proteome</keyword>
<evidence type="ECO:0000256" key="16">
    <source>
        <dbReference type="ARBA" id="ARBA00023242"/>
    </source>
</evidence>
<keyword evidence="6" id="KW-0812">Transmembrane</keyword>
<evidence type="ECO:0000256" key="1">
    <source>
        <dbReference type="ARBA" id="ARBA00004123"/>
    </source>
</evidence>
<evidence type="ECO:0000313" key="22">
    <source>
        <dbReference type="Proteomes" id="UP001519460"/>
    </source>
</evidence>
<gene>
    <name evidence="21" type="ORF">BaRGS_00023182</name>
</gene>
<keyword evidence="10" id="KW-0333">Golgi apparatus</keyword>
<dbReference type="PANTHER" id="PTHR46062:SF1">
    <property type="entry name" value="LP12374P"/>
    <property type="match status" value="1"/>
</dbReference>
<comment type="similarity">
    <text evidence="18">Belongs to the SREBP family.</text>
</comment>
<dbReference type="SMART" id="SM00353">
    <property type="entry name" value="HLH"/>
    <property type="match status" value="1"/>
</dbReference>
<feature type="region of interest" description="Disordered" evidence="19">
    <location>
        <begin position="423"/>
        <end position="454"/>
    </location>
</feature>
<keyword evidence="5" id="KW-1207">Sterol metabolism</keyword>